<dbReference type="SMART" id="SM00674">
    <property type="entry name" value="CENPB"/>
    <property type="match status" value="1"/>
</dbReference>
<keyword evidence="1" id="KW-0238">DNA-binding</keyword>
<dbReference type="Pfam" id="PF03221">
    <property type="entry name" value="HTH_Tnp_Tc5"/>
    <property type="match status" value="1"/>
</dbReference>
<keyword evidence="4" id="KW-1185">Reference proteome</keyword>
<proteinExistence type="predicted"/>
<organism evidence="3 4">
    <name type="scientific">Rhizophagus irregularis (strain DAOM 197198w)</name>
    <name type="common">Glomus intraradices</name>
    <dbReference type="NCBI Taxonomy" id="1432141"/>
    <lineage>
        <taxon>Eukaryota</taxon>
        <taxon>Fungi</taxon>
        <taxon>Fungi incertae sedis</taxon>
        <taxon>Mucoromycota</taxon>
        <taxon>Glomeromycotina</taxon>
        <taxon>Glomeromycetes</taxon>
        <taxon>Glomerales</taxon>
        <taxon>Glomeraceae</taxon>
        <taxon>Rhizophagus</taxon>
    </lineage>
</organism>
<accession>A0A015JR18</accession>
<protein>
    <recommendedName>
        <fullName evidence="2">HTH CENPB-type domain-containing protein</fullName>
    </recommendedName>
</protein>
<dbReference type="Gene3D" id="1.10.10.60">
    <property type="entry name" value="Homeodomain-like"/>
    <property type="match status" value="1"/>
</dbReference>
<dbReference type="EMBL" id="JEMT01027358">
    <property type="protein sequence ID" value="EXX57494.1"/>
    <property type="molecule type" value="Genomic_DNA"/>
</dbReference>
<dbReference type="AlphaFoldDB" id="A0A015JR18"/>
<dbReference type="InterPro" id="IPR006600">
    <property type="entry name" value="HTH_CenpB_DNA-bd_dom"/>
</dbReference>
<dbReference type="InterPro" id="IPR050863">
    <property type="entry name" value="CenT-Element_Derived"/>
</dbReference>
<dbReference type="Proteomes" id="UP000022910">
    <property type="component" value="Unassembled WGS sequence"/>
</dbReference>
<dbReference type="HOGENOM" id="CLU_156046_0_0_1"/>
<dbReference type="PANTHER" id="PTHR19303:SF73">
    <property type="entry name" value="PROTEIN PDC2"/>
    <property type="match status" value="1"/>
</dbReference>
<dbReference type="GO" id="GO:0005634">
    <property type="term" value="C:nucleus"/>
    <property type="evidence" value="ECO:0007669"/>
    <property type="project" value="TreeGrafter"/>
</dbReference>
<dbReference type="GO" id="GO:0003677">
    <property type="term" value="F:DNA binding"/>
    <property type="evidence" value="ECO:0007669"/>
    <property type="project" value="UniProtKB-KW"/>
</dbReference>
<sequence length="118" mass="13849">MYKEIDEAISIWMSQFLSMNQILCEDILQQKAKLFAYKFGITGFSTSANWLTNFKKRNNLRSYVKSGKAANAPDIDKLNKYWTTIAEKLFEYDLQDIYNCDETNNLNQLLFTQLFFGN</sequence>
<evidence type="ECO:0000259" key="2">
    <source>
        <dbReference type="PROSITE" id="PS51253"/>
    </source>
</evidence>
<dbReference type="PANTHER" id="PTHR19303">
    <property type="entry name" value="TRANSPOSON"/>
    <property type="match status" value="1"/>
</dbReference>
<dbReference type="PROSITE" id="PS51253">
    <property type="entry name" value="HTH_CENPB"/>
    <property type="match status" value="1"/>
</dbReference>
<evidence type="ECO:0000313" key="4">
    <source>
        <dbReference type="Proteomes" id="UP000022910"/>
    </source>
</evidence>
<feature type="domain" description="HTH CENPB-type" evidence="2">
    <location>
        <begin position="1"/>
        <end position="64"/>
    </location>
</feature>
<comment type="caution">
    <text evidence="3">The sequence shown here is derived from an EMBL/GenBank/DDBJ whole genome shotgun (WGS) entry which is preliminary data.</text>
</comment>
<dbReference type="SUPFAM" id="SSF46689">
    <property type="entry name" value="Homeodomain-like"/>
    <property type="match status" value="1"/>
</dbReference>
<reference evidence="3 4" key="1">
    <citation type="submission" date="2014-02" db="EMBL/GenBank/DDBJ databases">
        <title>Single nucleus genome sequencing reveals high similarity among nuclei of an endomycorrhizal fungus.</title>
        <authorList>
            <person name="Lin K."/>
            <person name="Geurts R."/>
            <person name="Zhang Z."/>
            <person name="Limpens E."/>
            <person name="Saunders D.G."/>
            <person name="Mu D."/>
            <person name="Pang E."/>
            <person name="Cao H."/>
            <person name="Cha H."/>
            <person name="Lin T."/>
            <person name="Zhou Q."/>
            <person name="Shang Y."/>
            <person name="Li Y."/>
            <person name="Ivanov S."/>
            <person name="Sharma T."/>
            <person name="Velzen R.V."/>
            <person name="Ruijter N.D."/>
            <person name="Aanen D.K."/>
            <person name="Win J."/>
            <person name="Kamoun S."/>
            <person name="Bisseling T."/>
            <person name="Huang S."/>
        </authorList>
    </citation>
    <scope>NUCLEOTIDE SEQUENCE [LARGE SCALE GENOMIC DNA]</scope>
    <source>
        <strain evidence="4">DAOM197198w</strain>
    </source>
</reference>
<dbReference type="STRING" id="1432141.A0A015JR18"/>
<gene>
    <name evidence="3" type="ORF">RirG_206650</name>
</gene>
<name>A0A015JR18_RHIIW</name>
<dbReference type="InterPro" id="IPR009057">
    <property type="entry name" value="Homeodomain-like_sf"/>
</dbReference>
<evidence type="ECO:0000256" key="1">
    <source>
        <dbReference type="ARBA" id="ARBA00023125"/>
    </source>
</evidence>
<evidence type="ECO:0000313" key="3">
    <source>
        <dbReference type="EMBL" id="EXX57494.1"/>
    </source>
</evidence>